<dbReference type="EMBL" id="SUNH01000067">
    <property type="protein sequence ID" value="TJZ76903.1"/>
    <property type="molecule type" value="Genomic_DNA"/>
</dbReference>
<dbReference type="Proteomes" id="UP000306223">
    <property type="component" value="Unassembled WGS sequence"/>
</dbReference>
<comment type="similarity">
    <text evidence="1">Belongs to the UPF0065 (bug) family.</text>
</comment>
<dbReference type="InterPro" id="IPR042100">
    <property type="entry name" value="Bug_dom1"/>
</dbReference>
<evidence type="ECO:0000256" key="1">
    <source>
        <dbReference type="ARBA" id="ARBA00006987"/>
    </source>
</evidence>
<evidence type="ECO:0000313" key="4">
    <source>
        <dbReference type="Proteomes" id="UP000306223"/>
    </source>
</evidence>
<name>A0A4U0Q6P2_9RHOB</name>
<sequence length="334" mass="34159">MHHSSGEPHMIYCQTRRGAAVAAFLTGCALSSAATAQDWPTGPVHIFVGFPAGSSPDTIARIVADPLAEALGQPVVVENRPGAGGVIGVQQMLARGGDSFGITINGPLTTAQRLIPDLGYDPMADIAPVGLIATSPLVLAVGADFPADDLAGFIDAAAEPEAISYGSVGEGSGAHLTAELFASAAGIQLFHIPFQSYAEVTTSILGGEIDSGFMAPSAALPQVEAGTMKMLGVTSAEPFAQVPDVPVIAGTAGLPGDFRAELWNAFIAPAGTDPAVIERLNAELNTILADNEVRDRLLAMGWQAQPGTPAGLAQRIEDDTALWGGVIDTVQAAE</sequence>
<reference evidence="3 4" key="1">
    <citation type="submission" date="2019-04" db="EMBL/GenBank/DDBJ databases">
        <authorList>
            <person name="Li J."/>
        </authorList>
    </citation>
    <scope>NUCLEOTIDE SEQUENCE [LARGE SCALE GENOMIC DNA]</scope>
    <source>
        <strain evidence="3 4">CCTCC AB2016182</strain>
    </source>
</reference>
<feature type="signal peptide" evidence="2">
    <location>
        <begin position="1"/>
        <end position="36"/>
    </location>
</feature>
<keyword evidence="2" id="KW-0732">Signal</keyword>
<dbReference type="Gene3D" id="3.40.190.150">
    <property type="entry name" value="Bordetella uptake gene, domain 1"/>
    <property type="match status" value="1"/>
</dbReference>
<comment type="caution">
    <text evidence="3">The sequence shown here is derived from an EMBL/GenBank/DDBJ whole genome shotgun (WGS) entry which is preliminary data.</text>
</comment>
<dbReference type="OrthoDB" id="9780943at2"/>
<dbReference type="Pfam" id="PF03401">
    <property type="entry name" value="TctC"/>
    <property type="match status" value="1"/>
</dbReference>
<gene>
    <name evidence="3" type="ORF">FA740_19115</name>
</gene>
<dbReference type="InterPro" id="IPR005064">
    <property type="entry name" value="BUG"/>
</dbReference>
<proteinExistence type="inferred from homology"/>
<accession>A0A4U0Q6P2</accession>
<dbReference type="PIRSF" id="PIRSF017082">
    <property type="entry name" value="YflP"/>
    <property type="match status" value="1"/>
</dbReference>
<evidence type="ECO:0000256" key="2">
    <source>
        <dbReference type="SAM" id="SignalP"/>
    </source>
</evidence>
<dbReference type="PANTHER" id="PTHR42928:SF5">
    <property type="entry name" value="BLR1237 PROTEIN"/>
    <property type="match status" value="1"/>
</dbReference>
<dbReference type="Gene3D" id="3.40.190.10">
    <property type="entry name" value="Periplasmic binding protein-like II"/>
    <property type="match status" value="1"/>
</dbReference>
<evidence type="ECO:0000313" key="3">
    <source>
        <dbReference type="EMBL" id="TJZ76903.1"/>
    </source>
</evidence>
<keyword evidence="4" id="KW-1185">Reference proteome</keyword>
<dbReference type="CDD" id="cd07012">
    <property type="entry name" value="PBP2_Bug_TTT"/>
    <property type="match status" value="1"/>
</dbReference>
<dbReference type="PANTHER" id="PTHR42928">
    <property type="entry name" value="TRICARBOXYLATE-BINDING PROTEIN"/>
    <property type="match status" value="1"/>
</dbReference>
<dbReference type="AlphaFoldDB" id="A0A4U0Q6P2"/>
<dbReference type="SUPFAM" id="SSF53850">
    <property type="entry name" value="Periplasmic binding protein-like II"/>
    <property type="match status" value="1"/>
</dbReference>
<organism evidence="3 4">
    <name type="scientific">Paracoccus hibiscisoli</name>
    <dbReference type="NCBI Taxonomy" id="2023261"/>
    <lineage>
        <taxon>Bacteria</taxon>
        <taxon>Pseudomonadati</taxon>
        <taxon>Pseudomonadota</taxon>
        <taxon>Alphaproteobacteria</taxon>
        <taxon>Rhodobacterales</taxon>
        <taxon>Paracoccaceae</taxon>
        <taxon>Paracoccus</taxon>
    </lineage>
</organism>
<protein>
    <submittedName>
        <fullName evidence="3">Tripartite tricarboxylate transporter substrate binding protein</fullName>
    </submittedName>
</protein>
<feature type="chain" id="PRO_5020354089" evidence="2">
    <location>
        <begin position="37"/>
        <end position="334"/>
    </location>
</feature>